<evidence type="ECO:0000313" key="6">
    <source>
        <dbReference type="EMBL" id="MBB3110145.1"/>
    </source>
</evidence>
<dbReference type="PRINTS" id="PR00039">
    <property type="entry name" value="HTHLYSR"/>
</dbReference>
<organism evidence="6 7">
    <name type="scientific">Paenibacillus phyllosphaerae</name>
    <dbReference type="NCBI Taxonomy" id="274593"/>
    <lineage>
        <taxon>Bacteria</taxon>
        <taxon>Bacillati</taxon>
        <taxon>Bacillota</taxon>
        <taxon>Bacilli</taxon>
        <taxon>Bacillales</taxon>
        <taxon>Paenibacillaceae</taxon>
        <taxon>Paenibacillus</taxon>
    </lineage>
</organism>
<evidence type="ECO:0000313" key="7">
    <source>
        <dbReference type="Proteomes" id="UP000570361"/>
    </source>
</evidence>
<comment type="caution">
    <text evidence="6">The sequence shown here is derived from an EMBL/GenBank/DDBJ whole genome shotgun (WGS) entry which is preliminary data.</text>
</comment>
<evidence type="ECO:0000256" key="2">
    <source>
        <dbReference type="ARBA" id="ARBA00023015"/>
    </source>
</evidence>
<dbReference type="GO" id="GO:0000976">
    <property type="term" value="F:transcription cis-regulatory region binding"/>
    <property type="evidence" value="ECO:0007669"/>
    <property type="project" value="TreeGrafter"/>
</dbReference>
<reference evidence="6 7" key="1">
    <citation type="submission" date="2020-08" db="EMBL/GenBank/DDBJ databases">
        <title>Genomic Encyclopedia of Type Strains, Phase III (KMG-III): the genomes of soil and plant-associated and newly described type strains.</title>
        <authorList>
            <person name="Whitman W."/>
        </authorList>
    </citation>
    <scope>NUCLEOTIDE SEQUENCE [LARGE SCALE GENOMIC DNA]</scope>
    <source>
        <strain evidence="6 7">CECT 5862</strain>
    </source>
</reference>
<feature type="domain" description="HTH lysR-type" evidence="5">
    <location>
        <begin position="3"/>
        <end position="60"/>
    </location>
</feature>
<dbReference type="Pfam" id="PF00126">
    <property type="entry name" value="HTH_1"/>
    <property type="match status" value="1"/>
</dbReference>
<keyword evidence="2" id="KW-0805">Transcription regulation</keyword>
<dbReference type="Gene3D" id="1.10.10.10">
    <property type="entry name" value="Winged helix-like DNA-binding domain superfamily/Winged helix DNA-binding domain"/>
    <property type="match status" value="1"/>
</dbReference>
<dbReference type="InterPro" id="IPR036388">
    <property type="entry name" value="WH-like_DNA-bd_sf"/>
</dbReference>
<dbReference type="Proteomes" id="UP000570361">
    <property type="component" value="Unassembled WGS sequence"/>
</dbReference>
<dbReference type="CDD" id="cd05466">
    <property type="entry name" value="PBP2_LTTR_substrate"/>
    <property type="match status" value="1"/>
</dbReference>
<evidence type="ECO:0000259" key="5">
    <source>
        <dbReference type="PROSITE" id="PS50931"/>
    </source>
</evidence>
<accession>A0A7W5AWL7</accession>
<dbReference type="Gene3D" id="3.40.190.290">
    <property type="match status" value="1"/>
</dbReference>
<evidence type="ECO:0000256" key="3">
    <source>
        <dbReference type="ARBA" id="ARBA00023125"/>
    </source>
</evidence>
<dbReference type="SUPFAM" id="SSF46785">
    <property type="entry name" value="Winged helix' DNA-binding domain"/>
    <property type="match status" value="1"/>
</dbReference>
<sequence length="296" mass="33173">MEVNLEWYRVFYWTTNLGSLTKAAEKLHITQPAISHTLKQLEQRFGGPLFFRTAKGVNLTAEGEVLYQFVEKAIHLLELGERKMAEMQNLLDGEITIGASDTLCKHYLLPHLEDFHRQYPQIKVRVTNRTTPETISLLKEGKIDFGLVSLPVEDPKIDFRFSSPQQDCLVGNANYVELANSPLPLEQLHQYPLMLLESGSNTRQYIDAFAQGHQIQLQPEFELGSHDLLVQFAVSGIGLTFVVREYVTEELESGKLVEIPLTPAIPTRHVGIATLRGVPLSSAAKHFVSLLPGSIG</sequence>
<dbReference type="EMBL" id="JACHXK010000004">
    <property type="protein sequence ID" value="MBB3110145.1"/>
    <property type="molecule type" value="Genomic_DNA"/>
</dbReference>
<dbReference type="InterPro" id="IPR000847">
    <property type="entry name" value="LysR_HTH_N"/>
</dbReference>
<name>A0A7W5AWL7_9BACL</name>
<dbReference type="InterPro" id="IPR036390">
    <property type="entry name" value="WH_DNA-bd_sf"/>
</dbReference>
<dbReference type="PROSITE" id="PS50931">
    <property type="entry name" value="HTH_LYSR"/>
    <property type="match status" value="1"/>
</dbReference>
<keyword evidence="4" id="KW-0804">Transcription</keyword>
<dbReference type="InterPro" id="IPR005119">
    <property type="entry name" value="LysR_subst-bd"/>
</dbReference>
<keyword evidence="3 6" id="KW-0238">DNA-binding</keyword>
<keyword evidence="7" id="KW-1185">Reference proteome</keyword>
<dbReference type="AlphaFoldDB" id="A0A7W5AWL7"/>
<evidence type="ECO:0000256" key="4">
    <source>
        <dbReference type="ARBA" id="ARBA00023163"/>
    </source>
</evidence>
<dbReference type="SUPFAM" id="SSF53850">
    <property type="entry name" value="Periplasmic binding protein-like II"/>
    <property type="match status" value="1"/>
</dbReference>
<dbReference type="RefSeq" id="WP_183599902.1">
    <property type="nucleotide sequence ID" value="NZ_JACHXK010000004.1"/>
</dbReference>
<dbReference type="PANTHER" id="PTHR30126:SF64">
    <property type="entry name" value="HTH-TYPE TRANSCRIPTIONAL REGULATOR CITR"/>
    <property type="match status" value="1"/>
</dbReference>
<dbReference type="PANTHER" id="PTHR30126">
    <property type="entry name" value="HTH-TYPE TRANSCRIPTIONAL REGULATOR"/>
    <property type="match status" value="1"/>
</dbReference>
<protein>
    <submittedName>
        <fullName evidence="6">DNA-binding transcriptional LysR family regulator</fullName>
    </submittedName>
</protein>
<dbReference type="GO" id="GO:0003700">
    <property type="term" value="F:DNA-binding transcription factor activity"/>
    <property type="evidence" value="ECO:0007669"/>
    <property type="project" value="InterPro"/>
</dbReference>
<evidence type="ECO:0000256" key="1">
    <source>
        <dbReference type="ARBA" id="ARBA00009437"/>
    </source>
</evidence>
<comment type="similarity">
    <text evidence="1">Belongs to the LysR transcriptional regulatory family.</text>
</comment>
<dbReference type="Pfam" id="PF03466">
    <property type="entry name" value="LysR_substrate"/>
    <property type="match status" value="1"/>
</dbReference>
<gene>
    <name evidence="6" type="ORF">FHS18_002212</name>
</gene>
<proteinExistence type="inferred from homology"/>